<keyword evidence="4" id="KW-0804">Transcription</keyword>
<dbReference type="GO" id="GO:0006352">
    <property type="term" value="P:DNA-templated transcription initiation"/>
    <property type="evidence" value="ECO:0007669"/>
    <property type="project" value="InterPro"/>
</dbReference>
<dbReference type="AlphaFoldDB" id="A0A4V3CTR4"/>
<evidence type="ECO:0000256" key="5">
    <source>
        <dbReference type="SAM" id="MobiDB-lite"/>
    </source>
</evidence>
<evidence type="ECO:0000256" key="3">
    <source>
        <dbReference type="ARBA" id="ARBA00023125"/>
    </source>
</evidence>
<accession>A0A4V3CTR4</accession>
<evidence type="ECO:0000256" key="2">
    <source>
        <dbReference type="ARBA" id="ARBA00023082"/>
    </source>
</evidence>
<keyword evidence="7" id="KW-0966">Cell projection</keyword>
<feature type="domain" description="RNA polymerase sigma-70 region 4" evidence="6">
    <location>
        <begin position="192"/>
        <end position="236"/>
    </location>
</feature>
<dbReference type="GO" id="GO:0003677">
    <property type="term" value="F:DNA binding"/>
    <property type="evidence" value="ECO:0007669"/>
    <property type="project" value="UniProtKB-KW"/>
</dbReference>
<feature type="region of interest" description="Disordered" evidence="5">
    <location>
        <begin position="136"/>
        <end position="173"/>
    </location>
</feature>
<gene>
    <name evidence="7" type="ORF">DES47_1021056</name>
</gene>
<evidence type="ECO:0000256" key="1">
    <source>
        <dbReference type="ARBA" id="ARBA00023015"/>
    </source>
</evidence>
<dbReference type="EMBL" id="SNXS01000002">
    <property type="protein sequence ID" value="TDP73294.1"/>
    <property type="molecule type" value="Genomic_DNA"/>
</dbReference>
<keyword evidence="2" id="KW-0731">Sigma factor</keyword>
<dbReference type="Gene3D" id="1.10.1740.10">
    <property type="match status" value="1"/>
</dbReference>
<dbReference type="GO" id="GO:0016987">
    <property type="term" value="F:sigma factor activity"/>
    <property type="evidence" value="ECO:0007669"/>
    <property type="project" value="UniProtKB-KW"/>
</dbReference>
<sequence length="312" mass="34335">MISMQGVPSALIARNESWVRKQASALVRHLPANVEKADLIQVGLIAVAQAAMGFEWEGDRETEEAKEAFVRYARMRVKGAMLDELRQMDHLGRAQRRKVKVIQIAQERWRSTHGSDAGLAELSEVCGMSIAEIAELEQADEQGRTRSSSAEDDDDASDGISPERFHPATPQDEVEARVDTAIVMRRLESFFAQLPERERLIIDSYMGVGLTPTELAASLKVSPSRVSQVYSRLLGRIADHFGNGEQVQNRGVDRLATSKSGPGFADLVARREQELQLAPDQGPWGKLMEDVLTKPLVRRRGGPGGGHTASAN</sequence>
<evidence type="ECO:0000313" key="7">
    <source>
        <dbReference type="EMBL" id="TDP73294.1"/>
    </source>
</evidence>
<dbReference type="InterPro" id="IPR013325">
    <property type="entry name" value="RNA_pol_sigma_r2"/>
</dbReference>
<dbReference type="RefSeq" id="WP_133700688.1">
    <property type="nucleotide sequence ID" value="NZ_SNXS01000002.1"/>
</dbReference>
<reference evidence="7 8" key="1">
    <citation type="submission" date="2019-03" db="EMBL/GenBank/DDBJ databases">
        <title>Genomic Encyclopedia of Type Strains, Phase IV (KMG-IV): sequencing the most valuable type-strain genomes for metagenomic binning, comparative biology and taxonomic classification.</title>
        <authorList>
            <person name="Goeker M."/>
        </authorList>
    </citation>
    <scope>NUCLEOTIDE SEQUENCE [LARGE SCALE GENOMIC DNA]</scope>
    <source>
        <strain evidence="7 8">DSM 16998</strain>
    </source>
</reference>
<dbReference type="NCBIfam" id="TIGR02937">
    <property type="entry name" value="sigma70-ECF"/>
    <property type="match status" value="1"/>
</dbReference>
<keyword evidence="7" id="KW-0282">Flagellum</keyword>
<dbReference type="InterPro" id="IPR014284">
    <property type="entry name" value="RNA_pol_sigma-70_dom"/>
</dbReference>
<dbReference type="SUPFAM" id="SSF88659">
    <property type="entry name" value="Sigma3 and sigma4 domains of RNA polymerase sigma factors"/>
    <property type="match status" value="1"/>
</dbReference>
<name>A0A4V3CTR4_9BURK</name>
<evidence type="ECO:0000259" key="6">
    <source>
        <dbReference type="Pfam" id="PF04545"/>
    </source>
</evidence>
<keyword evidence="3" id="KW-0238">DNA-binding</keyword>
<organism evidence="7 8">
    <name type="scientific">Roseateles toxinivorans</name>
    <dbReference type="NCBI Taxonomy" id="270368"/>
    <lineage>
        <taxon>Bacteria</taxon>
        <taxon>Pseudomonadati</taxon>
        <taxon>Pseudomonadota</taxon>
        <taxon>Betaproteobacteria</taxon>
        <taxon>Burkholderiales</taxon>
        <taxon>Sphaerotilaceae</taxon>
        <taxon>Roseateles</taxon>
    </lineage>
</organism>
<protein>
    <submittedName>
        <fullName evidence="7">RNA polymerase sigma factor for flagellar operon FliA</fullName>
    </submittedName>
</protein>
<dbReference type="Gene3D" id="1.20.140.160">
    <property type="match status" value="1"/>
</dbReference>
<dbReference type="InterPro" id="IPR013324">
    <property type="entry name" value="RNA_pol_sigma_r3/r4-like"/>
</dbReference>
<evidence type="ECO:0000256" key="4">
    <source>
        <dbReference type="ARBA" id="ARBA00023163"/>
    </source>
</evidence>
<dbReference type="OrthoDB" id="9799825at2"/>
<comment type="caution">
    <text evidence="7">The sequence shown here is derived from an EMBL/GenBank/DDBJ whole genome shotgun (WGS) entry which is preliminary data.</text>
</comment>
<dbReference type="InterPro" id="IPR007630">
    <property type="entry name" value="RNA_pol_sigma70_r4"/>
</dbReference>
<keyword evidence="1" id="KW-0805">Transcription regulation</keyword>
<dbReference type="Proteomes" id="UP000295361">
    <property type="component" value="Unassembled WGS sequence"/>
</dbReference>
<dbReference type="PANTHER" id="PTHR30385">
    <property type="entry name" value="SIGMA FACTOR F FLAGELLAR"/>
    <property type="match status" value="1"/>
</dbReference>
<keyword evidence="7" id="KW-0969">Cilium</keyword>
<dbReference type="SUPFAM" id="SSF88946">
    <property type="entry name" value="Sigma2 domain of RNA polymerase sigma factors"/>
    <property type="match status" value="1"/>
</dbReference>
<dbReference type="Pfam" id="PF04545">
    <property type="entry name" value="Sigma70_r4"/>
    <property type="match status" value="1"/>
</dbReference>
<proteinExistence type="predicted"/>
<dbReference type="InParanoid" id="A0A4V3CTR4"/>
<evidence type="ECO:0000313" key="8">
    <source>
        <dbReference type="Proteomes" id="UP000295361"/>
    </source>
</evidence>
<keyword evidence="8" id="KW-1185">Reference proteome</keyword>